<name>A0A7V4U2K7_CALAY</name>
<dbReference type="EMBL" id="DRQG01000079">
    <property type="protein sequence ID" value="HGY55719.1"/>
    <property type="molecule type" value="Genomic_DNA"/>
</dbReference>
<evidence type="ECO:0000313" key="2">
    <source>
        <dbReference type="EMBL" id="HGY55719.1"/>
    </source>
</evidence>
<comment type="caution">
    <text evidence="2">The sequence shown here is derived from an EMBL/GenBank/DDBJ whole genome shotgun (WGS) entry which is preliminary data.</text>
</comment>
<feature type="signal peptide" evidence="1">
    <location>
        <begin position="1"/>
        <end position="19"/>
    </location>
</feature>
<feature type="chain" id="PRO_5030627466" evidence="1">
    <location>
        <begin position="20"/>
        <end position="84"/>
    </location>
</feature>
<protein>
    <submittedName>
        <fullName evidence="2">Cytochrome c</fullName>
    </submittedName>
</protein>
<proteinExistence type="predicted"/>
<dbReference type="Gene3D" id="1.10.760.10">
    <property type="entry name" value="Cytochrome c-like domain"/>
    <property type="match status" value="1"/>
</dbReference>
<keyword evidence="1" id="KW-0732">Signal</keyword>
<reference evidence="2" key="1">
    <citation type="journal article" date="2020" name="mSystems">
        <title>Genome- and Community-Level Interaction Insights into Carbon Utilization and Element Cycling Functions of Hydrothermarchaeota in Hydrothermal Sediment.</title>
        <authorList>
            <person name="Zhou Z."/>
            <person name="Liu Y."/>
            <person name="Xu W."/>
            <person name="Pan J."/>
            <person name="Luo Z.H."/>
            <person name="Li M."/>
        </authorList>
    </citation>
    <scope>NUCLEOTIDE SEQUENCE [LARGE SCALE GENOMIC DNA]</scope>
    <source>
        <strain evidence="2">HyVt-577</strain>
    </source>
</reference>
<gene>
    <name evidence="2" type="ORF">ENK44_08465</name>
</gene>
<dbReference type="Proteomes" id="UP000885779">
    <property type="component" value="Unassembled WGS sequence"/>
</dbReference>
<dbReference type="AlphaFoldDB" id="A0A7V4U2K7"/>
<dbReference type="GO" id="GO:0009055">
    <property type="term" value="F:electron transfer activity"/>
    <property type="evidence" value="ECO:0007669"/>
    <property type="project" value="InterPro"/>
</dbReference>
<dbReference type="InterPro" id="IPR036909">
    <property type="entry name" value="Cyt_c-like_dom_sf"/>
</dbReference>
<sequence>MIAGIFLLMTVALFIASCAASKPIADKPGALLWGENCVRCHNAPSPSAFSDTQWEAIGKHMRVRANLTEDEVNKIVEFLSMANQ</sequence>
<organism evidence="2">
    <name type="scientific">Caldithrix abyssi</name>
    <dbReference type="NCBI Taxonomy" id="187145"/>
    <lineage>
        <taxon>Bacteria</taxon>
        <taxon>Pseudomonadati</taxon>
        <taxon>Calditrichota</taxon>
        <taxon>Calditrichia</taxon>
        <taxon>Calditrichales</taxon>
        <taxon>Calditrichaceae</taxon>
        <taxon>Caldithrix</taxon>
    </lineage>
</organism>
<dbReference type="GO" id="GO:0020037">
    <property type="term" value="F:heme binding"/>
    <property type="evidence" value="ECO:0007669"/>
    <property type="project" value="InterPro"/>
</dbReference>
<evidence type="ECO:0000256" key="1">
    <source>
        <dbReference type="SAM" id="SignalP"/>
    </source>
</evidence>
<accession>A0A7V4U2K7</accession>
<dbReference type="SUPFAM" id="SSF46626">
    <property type="entry name" value="Cytochrome c"/>
    <property type="match status" value="1"/>
</dbReference>